<dbReference type="HOGENOM" id="CLU_658920_0_0_1"/>
<protein>
    <recommendedName>
        <fullName evidence="4">F-box domain-containing protein</fullName>
    </recommendedName>
</protein>
<comment type="caution">
    <text evidence="2">The sequence shown here is derived from an EMBL/GenBank/DDBJ whole genome shotgun (WGS) entry which is preliminary data.</text>
</comment>
<dbReference type="VEuPathDB" id="FungiDB:CC1G_04164"/>
<name>A8NW79_COPC7</name>
<evidence type="ECO:0000313" key="3">
    <source>
        <dbReference type="Proteomes" id="UP000001861"/>
    </source>
</evidence>
<dbReference type="EMBL" id="AACS02000004">
    <property type="protein sequence ID" value="EAU85068.2"/>
    <property type="molecule type" value="Genomic_DNA"/>
</dbReference>
<evidence type="ECO:0008006" key="4">
    <source>
        <dbReference type="Google" id="ProtNLM"/>
    </source>
</evidence>
<dbReference type="Proteomes" id="UP000001861">
    <property type="component" value="Unassembled WGS sequence"/>
</dbReference>
<proteinExistence type="predicted"/>
<accession>A8NW79</accession>
<reference evidence="2 3" key="1">
    <citation type="journal article" date="2010" name="Proc. Natl. Acad. Sci. U.S.A.">
        <title>Insights into evolution of multicellular fungi from the assembled chromosomes of the mushroom Coprinopsis cinerea (Coprinus cinereus).</title>
        <authorList>
            <person name="Stajich J.E."/>
            <person name="Wilke S.K."/>
            <person name="Ahren D."/>
            <person name="Au C.H."/>
            <person name="Birren B.W."/>
            <person name="Borodovsky M."/>
            <person name="Burns C."/>
            <person name="Canback B."/>
            <person name="Casselton L.A."/>
            <person name="Cheng C.K."/>
            <person name="Deng J."/>
            <person name="Dietrich F.S."/>
            <person name="Fargo D.C."/>
            <person name="Farman M.L."/>
            <person name="Gathman A.C."/>
            <person name="Goldberg J."/>
            <person name="Guigo R."/>
            <person name="Hoegger P.J."/>
            <person name="Hooker J.B."/>
            <person name="Huggins A."/>
            <person name="James T.Y."/>
            <person name="Kamada T."/>
            <person name="Kilaru S."/>
            <person name="Kodira C."/>
            <person name="Kues U."/>
            <person name="Kupfer D."/>
            <person name="Kwan H.S."/>
            <person name="Lomsadze A."/>
            <person name="Li W."/>
            <person name="Lilly W.W."/>
            <person name="Ma L.J."/>
            <person name="Mackey A.J."/>
            <person name="Manning G."/>
            <person name="Martin F."/>
            <person name="Muraguchi H."/>
            <person name="Natvig D.O."/>
            <person name="Palmerini H."/>
            <person name="Ramesh M.A."/>
            <person name="Rehmeyer C.J."/>
            <person name="Roe B.A."/>
            <person name="Shenoy N."/>
            <person name="Stanke M."/>
            <person name="Ter-Hovhannisyan V."/>
            <person name="Tunlid A."/>
            <person name="Velagapudi R."/>
            <person name="Vision T.J."/>
            <person name="Zeng Q."/>
            <person name="Zolan M.E."/>
            <person name="Pukkila P.J."/>
        </authorList>
    </citation>
    <scope>NUCLEOTIDE SEQUENCE [LARGE SCALE GENOMIC DNA]</scope>
    <source>
        <strain evidence="3">Okayama-7 / 130 / ATCC MYA-4618 / FGSC 9003</strain>
    </source>
</reference>
<dbReference type="OMA" id="TEGRFAM"/>
<dbReference type="InParanoid" id="A8NW79"/>
<evidence type="ECO:0000256" key="1">
    <source>
        <dbReference type="SAM" id="MobiDB-lite"/>
    </source>
</evidence>
<dbReference type="AlphaFoldDB" id="A8NW79"/>
<dbReference type="KEGG" id="cci:CC1G_04164"/>
<feature type="region of interest" description="Disordered" evidence="1">
    <location>
        <begin position="427"/>
        <end position="453"/>
    </location>
</feature>
<dbReference type="GeneID" id="6013403"/>
<dbReference type="RefSeq" id="XP_001836851.2">
    <property type="nucleotide sequence ID" value="XM_001836799.2"/>
</dbReference>
<sequence>MASRRPNNTAVAATLSLEIMATIFAFALPVMDAQGRATFLAIRQVCHAWRTACFRIHDLWTSLTIETFKVDNNGRRSSVLHLNKFADKIVAWFSRAGNSRLLSLRINAVPLSPFEEGDSAFVRYGDSGCLCGLRQSYDRNYFPPRKDSFAGIEAAINTYASRIESLEFNVCSITFFGMMRHLPLDKFTNLRSFKGLPYRDPSMKIYKDGTRGKNQQRQLELAIDNLRNATSIRELVVPSFEPWITEGRFAMSSLTELDVLEGLALSPEHVALVNSMESLRTLKITLHRLVSPRPQGAGQQPSGTIQLERITTLYLRSSLRTLGEWLRVPHIKCPTLTSLHLHITAHLCEFTISDDPERDMNVYEALTEYIRNMDSSQLKALTLSGRGSYGVSQLLRESGGILEGIASVSLEETPEDDDELVIPDTDYLQPGLPDVVQSPPGESEGESEPVGFGQASIDFPLNWEWPLDPLTIFLDEETD</sequence>
<keyword evidence="3" id="KW-1185">Reference proteome</keyword>
<gene>
    <name evidence="2" type="ORF">CC1G_04164</name>
</gene>
<evidence type="ECO:0000313" key="2">
    <source>
        <dbReference type="EMBL" id="EAU85068.2"/>
    </source>
</evidence>
<organism evidence="2 3">
    <name type="scientific">Coprinopsis cinerea (strain Okayama-7 / 130 / ATCC MYA-4618 / FGSC 9003)</name>
    <name type="common">Inky cap fungus</name>
    <name type="synonym">Hormographiella aspergillata</name>
    <dbReference type="NCBI Taxonomy" id="240176"/>
    <lineage>
        <taxon>Eukaryota</taxon>
        <taxon>Fungi</taxon>
        <taxon>Dikarya</taxon>
        <taxon>Basidiomycota</taxon>
        <taxon>Agaricomycotina</taxon>
        <taxon>Agaricomycetes</taxon>
        <taxon>Agaricomycetidae</taxon>
        <taxon>Agaricales</taxon>
        <taxon>Agaricineae</taxon>
        <taxon>Psathyrellaceae</taxon>
        <taxon>Coprinopsis</taxon>
    </lineage>
</organism>